<evidence type="ECO:0000313" key="5">
    <source>
        <dbReference type="Proteomes" id="UP000547058"/>
    </source>
</evidence>
<name>A0A7W3FKU0_9GAMM</name>
<dbReference type="AlphaFoldDB" id="A0A7W3FKU0"/>
<dbReference type="GO" id="GO:0016787">
    <property type="term" value="F:hydrolase activity"/>
    <property type="evidence" value="ECO:0007669"/>
    <property type="project" value="UniProtKB-KW"/>
</dbReference>
<dbReference type="EMBL" id="JACGXS010000002">
    <property type="protein sequence ID" value="MBA8681422.1"/>
    <property type="molecule type" value="Genomic_DNA"/>
</dbReference>
<gene>
    <name evidence="4" type="ORF">H4O11_06320</name>
</gene>
<sequence>MRWSVLGLAAMLLVRAPAHAADDLEIGFAAPPRDARPLGWWHWINGNVTIEGIDADLAAAKAAGMGGVQMFDVDIYAPKGPVRYGSESWFSHVRHAIDQADALGLEFHAMNTPGWSASGGPWVTPERSMKRLVWSETDVGGGDVSMPLPRPDLTPAYPERTVPMAPYFVDIAVIAVPQTRERIAGGQAKAGWGPRPIIRDTRTLPGIPPDSVIVLSDSMDASGHLTARLPPGRWTLLRFGYTTTGKTNHPAVPEGHGLEIDKLDPDAVAFQFEHSLGRMIRQAGPLAGKTFNGVLFDSFEGGFQNWTGEMPREFMHRKGYALLPWLPVLSGRVVGSLQESEAVLWDFRQVIEEMIADNYFGTMQRLASRHGMKVYSESQGGPVTPMSANRHVDVPMNEFWMPEAMPRAAKIRMTTSAATFLGRRMVAAEAFTARPEHARFQNTPASLKRAGDQAFTLGLNRFALHSFTHQPVSNAAPGFSLGRYGTHFGRLNTWWPYASDWIAYLSRSQFLLQQGNRVADVVLLVDEDLGYALPDAVETSLPGYDFEVAYPADIMAMSVQDGVLRHPRGAAFRLLVTPGPEVSKTWVANIATLRRIEQLVRSGASLAGSPPAAPAGLTDLKQRKEFDRIVDALWADLPVRGAKPVGRGTVHAGLSPAQVLQSKGVAPDVRWDGSMQDPRFIHRRAGEVDIYFVFNDSEQPRQARIELRQPGRIPEIWDPVRGTLADAALFTPTATGVGVPVQLEPWGSTFLVLRRPLPSRWTSGAATAGLNLADRPGRLLTQARSVRLDLSDRTTRTVHLPALPPTLAFTQGWEREFPGLGGAAASRQRIEGLPSWTTDPDPAIRFHSGTAIYRTDFDLAQIPANAVAMLDLGRVADIARVTVNNQDAGIAWKRPFRLDITTRLHPGTNTLEVHVANRWVNRLIGDAAIAVDAEYQKTGTSPFTDGRLLTMPAWIYQPRARGAWPRSSFTTWKQYDPDSPLVPSGLLGPVTLEWWGIVPSADDTP</sequence>
<protein>
    <recommendedName>
        <fullName evidence="6">Glycoside hydrolase</fullName>
    </recommendedName>
</protein>
<dbReference type="NCBIfam" id="NF045579">
    <property type="entry name" value="rhamnoside_JR"/>
    <property type="match status" value="1"/>
</dbReference>
<comment type="caution">
    <text evidence="4">The sequence shown here is derived from an EMBL/GenBank/DDBJ whole genome shotgun (WGS) entry which is preliminary data.</text>
</comment>
<accession>A0A7W3FKU0</accession>
<dbReference type="SUPFAM" id="SSF49785">
    <property type="entry name" value="Galactose-binding domain-like"/>
    <property type="match status" value="1"/>
</dbReference>
<keyword evidence="5" id="KW-1185">Reference proteome</keyword>
<evidence type="ECO:0008006" key="6">
    <source>
        <dbReference type="Google" id="ProtNLM"/>
    </source>
</evidence>
<keyword evidence="2" id="KW-0378">Hydrolase</keyword>
<evidence type="ECO:0000256" key="2">
    <source>
        <dbReference type="ARBA" id="ARBA00022801"/>
    </source>
</evidence>
<feature type="signal peptide" evidence="3">
    <location>
        <begin position="1"/>
        <end position="20"/>
    </location>
</feature>
<evidence type="ECO:0000256" key="1">
    <source>
        <dbReference type="ARBA" id="ARBA00022729"/>
    </source>
</evidence>
<feature type="chain" id="PRO_5030975504" description="Glycoside hydrolase" evidence="3">
    <location>
        <begin position="21"/>
        <end position="1005"/>
    </location>
</feature>
<evidence type="ECO:0000313" key="4">
    <source>
        <dbReference type="EMBL" id="MBA8681422.1"/>
    </source>
</evidence>
<proteinExistence type="predicted"/>
<keyword evidence="1 3" id="KW-0732">Signal</keyword>
<dbReference type="InterPro" id="IPR008979">
    <property type="entry name" value="Galactose-bd-like_sf"/>
</dbReference>
<dbReference type="Pfam" id="PF17132">
    <property type="entry name" value="Glyco_hydro_106"/>
    <property type="match status" value="2"/>
</dbReference>
<evidence type="ECO:0000256" key="3">
    <source>
        <dbReference type="SAM" id="SignalP"/>
    </source>
</evidence>
<reference evidence="4 5" key="1">
    <citation type="submission" date="2020-08" db="EMBL/GenBank/DDBJ databases">
        <title>Stenotrophomonas tumulicola JCM 30961.</title>
        <authorList>
            <person name="Deng Y."/>
        </authorList>
    </citation>
    <scope>NUCLEOTIDE SEQUENCE [LARGE SCALE GENOMIC DNA]</scope>
    <source>
        <strain evidence="4 5">JCM 30961</strain>
    </source>
</reference>
<dbReference type="Gene3D" id="2.60.120.260">
    <property type="entry name" value="Galactose-binding domain-like"/>
    <property type="match status" value="1"/>
</dbReference>
<dbReference type="PANTHER" id="PTHR43817">
    <property type="entry name" value="GLYCOSYL HYDROLASE"/>
    <property type="match status" value="1"/>
</dbReference>
<dbReference type="Proteomes" id="UP000547058">
    <property type="component" value="Unassembled WGS sequence"/>
</dbReference>
<dbReference type="PANTHER" id="PTHR43817:SF1">
    <property type="entry name" value="HYDROLASE, FAMILY 43, PUTATIVE (AFU_ORTHOLOGUE AFUA_3G01660)-RELATED"/>
    <property type="match status" value="1"/>
</dbReference>
<dbReference type="RefSeq" id="WP_182338551.1">
    <property type="nucleotide sequence ID" value="NZ_JACGXS010000002.1"/>
</dbReference>
<organism evidence="4 5">
    <name type="scientific">Stenotrophomonas tumulicola</name>
    <dbReference type="NCBI Taxonomy" id="1685415"/>
    <lineage>
        <taxon>Bacteria</taxon>
        <taxon>Pseudomonadati</taxon>
        <taxon>Pseudomonadota</taxon>
        <taxon>Gammaproteobacteria</taxon>
        <taxon>Lysobacterales</taxon>
        <taxon>Lysobacteraceae</taxon>
        <taxon>Stenotrophomonas</taxon>
    </lineage>
</organism>